<gene>
    <name evidence="8" type="ORF">NIDE1129</name>
</gene>
<evidence type="ECO:0000256" key="5">
    <source>
        <dbReference type="SAM" id="SignalP"/>
    </source>
</evidence>
<evidence type="ECO:0000313" key="8">
    <source>
        <dbReference type="EMBL" id="CBK40888.1"/>
    </source>
</evidence>
<evidence type="ECO:0000259" key="7">
    <source>
        <dbReference type="Pfam" id="PF05048"/>
    </source>
</evidence>
<dbReference type="AlphaFoldDB" id="D8PCC9"/>
<evidence type="ECO:0008006" key="10">
    <source>
        <dbReference type="Google" id="ProtNLM"/>
    </source>
</evidence>
<proteinExistence type="predicted"/>
<dbReference type="Proteomes" id="UP000001660">
    <property type="component" value="Chromosome"/>
</dbReference>
<feature type="domain" description="Periplasmic copper-binding protein NosD beta helix" evidence="7">
    <location>
        <begin position="159"/>
        <end position="294"/>
    </location>
</feature>
<evidence type="ECO:0000313" key="9">
    <source>
        <dbReference type="Proteomes" id="UP000001660"/>
    </source>
</evidence>
<evidence type="ECO:0000256" key="2">
    <source>
        <dbReference type="ARBA" id="ARBA00022801"/>
    </source>
</evidence>
<keyword evidence="1" id="KW-0677">Repeat</keyword>
<dbReference type="HOGENOM" id="CLU_782309_0_0_0"/>
<feature type="region of interest" description="Disordered" evidence="4">
    <location>
        <begin position="295"/>
        <end position="314"/>
    </location>
</feature>
<accession>D8PCC9</accession>
<dbReference type="KEGG" id="nde:NIDE1129"/>
<feature type="domain" description="Pectinesterase catalytic" evidence="6">
    <location>
        <begin position="49"/>
        <end position="111"/>
    </location>
</feature>
<keyword evidence="5" id="KW-0732">Signal</keyword>
<evidence type="ECO:0000256" key="3">
    <source>
        <dbReference type="ARBA" id="ARBA00023085"/>
    </source>
</evidence>
<dbReference type="Gene3D" id="2.160.20.10">
    <property type="entry name" value="Single-stranded right-handed beta-helix, Pectin lyase-like"/>
    <property type="match status" value="1"/>
</dbReference>
<dbReference type="GO" id="GO:0042545">
    <property type="term" value="P:cell wall modification"/>
    <property type="evidence" value="ECO:0007669"/>
    <property type="project" value="InterPro"/>
</dbReference>
<dbReference type="PANTHER" id="PTHR22990">
    <property type="entry name" value="F-BOX ONLY PROTEIN"/>
    <property type="match status" value="1"/>
</dbReference>
<dbReference type="STRING" id="330214.NIDE1129"/>
<dbReference type="InterPro" id="IPR000070">
    <property type="entry name" value="Pectinesterase_cat"/>
</dbReference>
<dbReference type="InterPro" id="IPR007742">
    <property type="entry name" value="NosD_dom"/>
</dbReference>
<name>D8PCC9_9BACT</name>
<dbReference type="SUPFAM" id="SSF51126">
    <property type="entry name" value="Pectin lyase-like"/>
    <property type="match status" value="1"/>
</dbReference>
<dbReference type="Pfam" id="PF01095">
    <property type="entry name" value="Pectinesterase"/>
    <property type="match status" value="1"/>
</dbReference>
<feature type="signal peptide" evidence="5">
    <location>
        <begin position="1"/>
        <end position="38"/>
    </location>
</feature>
<keyword evidence="2" id="KW-0378">Hydrolase</keyword>
<sequence>MPGGMTIRMKNMKQCLFAALFVCLSASVGVLTLSIAQAEEPVSAERQPLVVALDGSGQYHSIQEAVDAAKKGDTILIRPGAYAEDVTIHSKENVRLVGAGMDQVTILGRERVGVFHVGKWPYGATNIEISGLTINEHGGHAMGMFNGRGITLHHVRVKGMLFTQQVEDVRIEDCIIGGSETTGVQFANSQAVMRSNFIHDNDHGVSVAGKSTVRLERNVITRSLFEAVIVNDQSKAALVGNTFVKNGGGAAFLGTSQNEASGNIVSLNAYGFVVAPSSRVLLSYNAMQNSGSNYLRHGTPNQPAPELKPDSDLTVDPRFVDTARDDFRLRADTALVKIGDFPYLGALPPLAESH</sequence>
<dbReference type="PANTHER" id="PTHR22990:SF15">
    <property type="entry name" value="F-BOX ONLY PROTEIN 10"/>
    <property type="match status" value="1"/>
</dbReference>
<reference evidence="8 9" key="1">
    <citation type="journal article" date="2010" name="Proc. Natl. Acad. Sci. U.S.A.">
        <title>A Nitrospira metagenome illuminates the physiology and evolution of globally important nitrite-oxidizing bacteria.</title>
        <authorList>
            <person name="Lucker S."/>
            <person name="Wagner M."/>
            <person name="Maixner F."/>
            <person name="Pelletier E."/>
            <person name="Koch H."/>
            <person name="Vacherie B."/>
            <person name="Rattei T."/>
            <person name="Sinninghe Damste J."/>
            <person name="Spieck E."/>
            <person name="Le Paslier D."/>
            <person name="Daims H."/>
        </authorList>
    </citation>
    <scope>NUCLEOTIDE SEQUENCE [LARGE SCALE GENOMIC DNA]</scope>
</reference>
<dbReference type="OrthoDB" id="339817at2"/>
<dbReference type="eggNOG" id="COG4677">
    <property type="taxonomic scope" value="Bacteria"/>
</dbReference>
<dbReference type="InterPro" id="IPR011050">
    <property type="entry name" value="Pectin_lyase_fold/virulence"/>
</dbReference>
<dbReference type="EMBL" id="FP929003">
    <property type="protein sequence ID" value="CBK40888.1"/>
    <property type="molecule type" value="Genomic_DNA"/>
</dbReference>
<dbReference type="InterPro" id="IPR012334">
    <property type="entry name" value="Pectin_lyas_fold"/>
</dbReference>
<dbReference type="Pfam" id="PF05048">
    <property type="entry name" value="NosD"/>
    <property type="match status" value="1"/>
</dbReference>
<keyword evidence="9" id="KW-1185">Reference proteome</keyword>
<keyword evidence="3" id="KW-0063">Aspartyl esterase</keyword>
<protein>
    <recommendedName>
        <fullName evidence="10">Right handed beta helix domain-containing protein</fullName>
    </recommendedName>
</protein>
<dbReference type="GO" id="GO:0030599">
    <property type="term" value="F:pectinesterase activity"/>
    <property type="evidence" value="ECO:0007669"/>
    <property type="project" value="InterPro"/>
</dbReference>
<evidence type="ECO:0000256" key="4">
    <source>
        <dbReference type="SAM" id="MobiDB-lite"/>
    </source>
</evidence>
<feature type="chain" id="PRO_5011110798" description="Right handed beta helix domain-containing protein" evidence="5">
    <location>
        <begin position="39"/>
        <end position="354"/>
    </location>
</feature>
<organism evidence="8 9">
    <name type="scientific">Nitrospira defluvii</name>
    <dbReference type="NCBI Taxonomy" id="330214"/>
    <lineage>
        <taxon>Bacteria</taxon>
        <taxon>Pseudomonadati</taxon>
        <taxon>Nitrospirota</taxon>
        <taxon>Nitrospiria</taxon>
        <taxon>Nitrospirales</taxon>
        <taxon>Nitrospiraceae</taxon>
        <taxon>Nitrospira</taxon>
    </lineage>
</organism>
<dbReference type="InterPro" id="IPR051550">
    <property type="entry name" value="SCF-Subunits/Alg-Epimerases"/>
</dbReference>
<evidence type="ECO:0000256" key="1">
    <source>
        <dbReference type="ARBA" id="ARBA00022737"/>
    </source>
</evidence>
<evidence type="ECO:0000259" key="6">
    <source>
        <dbReference type="Pfam" id="PF01095"/>
    </source>
</evidence>